<evidence type="ECO:0000313" key="1">
    <source>
        <dbReference type="EMBL" id="MBW84413.1"/>
    </source>
</evidence>
<organism evidence="1">
    <name type="scientific">Rhizophora mucronata</name>
    <name type="common">Asiatic mangrove</name>
    <dbReference type="NCBI Taxonomy" id="61149"/>
    <lineage>
        <taxon>Eukaryota</taxon>
        <taxon>Viridiplantae</taxon>
        <taxon>Streptophyta</taxon>
        <taxon>Embryophyta</taxon>
        <taxon>Tracheophyta</taxon>
        <taxon>Spermatophyta</taxon>
        <taxon>Magnoliopsida</taxon>
        <taxon>eudicotyledons</taxon>
        <taxon>Gunneridae</taxon>
        <taxon>Pentapetalae</taxon>
        <taxon>rosids</taxon>
        <taxon>fabids</taxon>
        <taxon>Malpighiales</taxon>
        <taxon>Rhizophoraceae</taxon>
        <taxon>Rhizophora</taxon>
    </lineage>
</organism>
<proteinExistence type="predicted"/>
<accession>A0A2P2IT64</accession>
<sequence length="23" mass="2575">MVGFSENEIVFSFLANKVYPLVA</sequence>
<reference evidence="1" key="1">
    <citation type="submission" date="2018-02" db="EMBL/GenBank/DDBJ databases">
        <title>Rhizophora mucronata_Transcriptome.</title>
        <authorList>
            <person name="Meera S.P."/>
            <person name="Sreeshan A."/>
            <person name="Augustine A."/>
        </authorList>
    </citation>
    <scope>NUCLEOTIDE SEQUENCE</scope>
    <source>
        <tissue evidence="1">Leaf</tissue>
    </source>
</reference>
<name>A0A2P2IT64_RHIMU</name>
<dbReference type="EMBL" id="GGEC01003930">
    <property type="protein sequence ID" value="MBW84413.1"/>
    <property type="molecule type" value="Transcribed_RNA"/>
</dbReference>
<dbReference type="AlphaFoldDB" id="A0A2P2IT64"/>
<protein>
    <submittedName>
        <fullName evidence="1">Uncharacterized protein</fullName>
    </submittedName>
</protein>